<reference evidence="2 3" key="1">
    <citation type="submission" date="2019-12" db="EMBL/GenBank/DDBJ databases">
        <title>Genomic-based taxomic classification of the family Erythrobacteraceae.</title>
        <authorList>
            <person name="Xu L."/>
        </authorList>
    </citation>
    <scope>NUCLEOTIDE SEQUENCE [LARGE SCALE GENOMIC DNA]</scope>
    <source>
        <strain evidence="2 3">M0322</strain>
    </source>
</reference>
<dbReference type="OrthoDB" id="7340239at2"/>
<dbReference type="Proteomes" id="UP000466966">
    <property type="component" value="Unassembled WGS sequence"/>
</dbReference>
<dbReference type="Pfam" id="PF07007">
    <property type="entry name" value="LprI"/>
    <property type="match status" value="1"/>
</dbReference>
<dbReference type="Gene3D" id="1.20.1270.180">
    <property type="match status" value="1"/>
</dbReference>
<accession>A0A844YXJ1</accession>
<protein>
    <submittedName>
        <fullName evidence="2">DUF1311 domain-containing protein</fullName>
    </submittedName>
</protein>
<evidence type="ECO:0000313" key="2">
    <source>
        <dbReference type="EMBL" id="MXO71194.1"/>
    </source>
</evidence>
<proteinExistence type="predicted"/>
<feature type="domain" description="Lysozyme inhibitor LprI-like N-terminal" evidence="1">
    <location>
        <begin position="22"/>
        <end position="122"/>
    </location>
</feature>
<dbReference type="InterPro" id="IPR009739">
    <property type="entry name" value="LprI-like_N"/>
</dbReference>
<gene>
    <name evidence="2" type="ORF">GRI99_06020</name>
</gene>
<sequence>MSFLFAIVLSQAVAAPVDCGKAITQMDMNRCAGDDFAAADAALNAQWEVTAADMRERDALTQSLDDGHPGYFAQLLAAQRAWLAFRDAHCASACYAARGGSMEPMLVAMCRTQLTRLRTSQLQDLIEP</sequence>
<dbReference type="AlphaFoldDB" id="A0A844YXJ1"/>
<name>A0A844YXJ1_9SPHN</name>
<comment type="caution">
    <text evidence="2">The sequence shown here is derived from an EMBL/GenBank/DDBJ whole genome shotgun (WGS) entry which is preliminary data.</text>
</comment>
<dbReference type="RefSeq" id="WP_160771135.1">
    <property type="nucleotide sequence ID" value="NZ_WTYV01000002.1"/>
</dbReference>
<evidence type="ECO:0000259" key="1">
    <source>
        <dbReference type="Pfam" id="PF07007"/>
    </source>
</evidence>
<keyword evidence="3" id="KW-1185">Reference proteome</keyword>
<dbReference type="EMBL" id="WTYV01000002">
    <property type="protein sequence ID" value="MXO71194.1"/>
    <property type="molecule type" value="Genomic_DNA"/>
</dbReference>
<organism evidence="2 3">
    <name type="scientific">Alteraurantiacibacter buctensis</name>
    <dbReference type="NCBI Taxonomy" id="1503981"/>
    <lineage>
        <taxon>Bacteria</taxon>
        <taxon>Pseudomonadati</taxon>
        <taxon>Pseudomonadota</taxon>
        <taxon>Alphaproteobacteria</taxon>
        <taxon>Sphingomonadales</taxon>
        <taxon>Erythrobacteraceae</taxon>
        <taxon>Alteraurantiacibacter</taxon>
    </lineage>
</organism>
<evidence type="ECO:0000313" key="3">
    <source>
        <dbReference type="Proteomes" id="UP000466966"/>
    </source>
</evidence>